<accession>A0A2P8H7L2</accession>
<sequence>DPNKQDKPKAYLNFVLFDDQFKLVEENSGVKQVSATPDQLQTLAVDRMPIRKSGFLYVYTSNESTQPVFFDNIILGAASGPLLEETHYYPFGLTMAGISSKAIYNPVNKQQLFQGQPLDDELGLNWYGFKWRNHDPQIGRFIQIDPLSDKYVYNSTYAFSENKVTAHVELEGLESLEFFKASLWRSAGISSSTDAKQYVKDAGEQAKKPEVWAGATIMVGQFTVLTLAGIMTEGVGSGSMTTAGTQGMRSTVASTTLESGEVNLAARATEIHGALPLGTQSRTTTAVANATTAEGNTITLVGSSEVNLRPAQKSVLNPGEIAVSGKGHAETTILNYAQANNITVNAVAASRPICPGCAAAINNAGAVPASPLKIVPTPQPVDATYVNKPIIPR</sequence>
<dbReference type="RefSeq" id="WP_281261545.1">
    <property type="nucleotide sequence ID" value="NZ_PYAW01000017.1"/>
</dbReference>
<feature type="non-terminal residue" evidence="1">
    <location>
        <position position="1"/>
    </location>
</feature>
<keyword evidence="2" id="KW-1185">Reference proteome</keyword>
<reference evidence="1 2" key="1">
    <citation type="submission" date="2018-03" db="EMBL/GenBank/DDBJ databases">
        <title>Genomic Encyclopedia of Archaeal and Bacterial Type Strains, Phase II (KMG-II): from individual species to whole genera.</title>
        <authorList>
            <person name="Goeker M."/>
        </authorList>
    </citation>
    <scope>NUCLEOTIDE SEQUENCE [LARGE SCALE GENOMIC DNA]</scope>
    <source>
        <strain evidence="1 2">DSM 24859</strain>
    </source>
</reference>
<protein>
    <submittedName>
        <fullName evidence="1">RHS repeat-associated protein</fullName>
    </submittedName>
</protein>
<dbReference type="Gene3D" id="2.180.10.10">
    <property type="entry name" value="RHS repeat-associated core"/>
    <property type="match status" value="1"/>
</dbReference>
<proteinExistence type="predicted"/>
<comment type="caution">
    <text evidence="1">The sequence shown here is derived from an EMBL/GenBank/DDBJ whole genome shotgun (WGS) entry which is preliminary data.</text>
</comment>
<dbReference type="PANTHER" id="PTHR32305">
    <property type="match status" value="1"/>
</dbReference>
<dbReference type="PANTHER" id="PTHR32305:SF15">
    <property type="entry name" value="PROTEIN RHSA-RELATED"/>
    <property type="match status" value="1"/>
</dbReference>
<dbReference type="NCBIfam" id="TIGR03696">
    <property type="entry name" value="Rhs_assc_core"/>
    <property type="match status" value="1"/>
</dbReference>
<name>A0A2P8H7L2_CHINA</name>
<evidence type="ECO:0000313" key="2">
    <source>
        <dbReference type="Proteomes" id="UP000240971"/>
    </source>
</evidence>
<gene>
    <name evidence="1" type="ORF">CLV51_1171</name>
</gene>
<organism evidence="1 2">
    <name type="scientific">Chitinophaga niastensis</name>
    <dbReference type="NCBI Taxonomy" id="536980"/>
    <lineage>
        <taxon>Bacteria</taxon>
        <taxon>Pseudomonadati</taxon>
        <taxon>Bacteroidota</taxon>
        <taxon>Chitinophagia</taxon>
        <taxon>Chitinophagales</taxon>
        <taxon>Chitinophagaceae</taxon>
        <taxon>Chitinophaga</taxon>
    </lineage>
</organism>
<evidence type="ECO:0000313" key="1">
    <source>
        <dbReference type="EMBL" id="PSL42225.1"/>
    </source>
</evidence>
<dbReference type="InterPro" id="IPR050708">
    <property type="entry name" value="T6SS_VgrG/RHS"/>
</dbReference>
<dbReference type="EMBL" id="PYAW01000017">
    <property type="protein sequence ID" value="PSL42225.1"/>
    <property type="molecule type" value="Genomic_DNA"/>
</dbReference>
<dbReference type="AlphaFoldDB" id="A0A2P8H7L2"/>
<dbReference type="Proteomes" id="UP000240971">
    <property type="component" value="Unassembled WGS sequence"/>
</dbReference>
<dbReference type="InterPro" id="IPR022385">
    <property type="entry name" value="Rhs_assc_core"/>
</dbReference>